<dbReference type="InterPro" id="IPR006145">
    <property type="entry name" value="PsdUridine_synth_RsuA/RluA"/>
</dbReference>
<feature type="domain" description="RNA-binding S4" evidence="8">
    <location>
        <begin position="3"/>
        <end position="67"/>
    </location>
</feature>
<sequence length="232" mass="26050">MSVRIAKFISDSGVASRRAAEELISQGRVKVNDIVIKTPVVFVEENDTVSVDGKVINQRETTKLYAFHKPINVMTTRKDPMGRKTVYDCLEEKYKNLKYVGRLDYKTTGLLLLTNDGELSRKLTLPSSHIPREYMAMVSKVSEQGLAKAESGVCVDGINYRPMKIKRIDDKILRVCVTEGKKNEVRIVLRACGCPVIKLHRISFGPIKLGNLSVGKIREVEQKTIDALLKTL</sequence>
<dbReference type="InterPro" id="IPR020103">
    <property type="entry name" value="PsdUridine_synth_cat_dom_sf"/>
</dbReference>
<protein>
    <recommendedName>
        <fullName evidence="7">Pseudouridine synthase</fullName>
        <ecNumber evidence="7">5.4.99.-</ecNumber>
    </recommendedName>
</protein>
<dbReference type="GO" id="GO:0000455">
    <property type="term" value="P:enzyme-directed rRNA pseudouridine synthesis"/>
    <property type="evidence" value="ECO:0007669"/>
    <property type="project" value="UniProtKB-ARBA"/>
</dbReference>
<evidence type="ECO:0000259" key="8">
    <source>
        <dbReference type="SMART" id="SM00363"/>
    </source>
</evidence>
<gene>
    <name evidence="9" type="ORF">IAC63_02315</name>
</gene>
<accession>A0A9D1SMV4</accession>
<dbReference type="SUPFAM" id="SSF55120">
    <property type="entry name" value="Pseudouridine synthase"/>
    <property type="match status" value="1"/>
</dbReference>
<evidence type="ECO:0000256" key="7">
    <source>
        <dbReference type="RuleBase" id="RU003887"/>
    </source>
</evidence>
<dbReference type="SUPFAM" id="SSF55174">
    <property type="entry name" value="Alpha-L RNA-binding motif"/>
    <property type="match status" value="1"/>
</dbReference>
<evidence type="ECO:0000256" key="5">
    <source>
        <dbReference type="ARBA" id="ARBA00036535"/>
    </source>
</evidence>
<evidence type="ECO:0000313" key="10">
    <source>
        <dbReference type="Proteomes" id="UP000824142"/>
    </source>
</evidence>
<keyword evidence="3 7" id="KW-0413">Isomerase</keyword>
<dbReference type="InterPro" id="IPR018496">
    <property type="entry name" value="PsdUridine_synth_RsuA/RluB_CS"/>
</dbReference>
<dbReference type="Gene3D" id="3.30.70.580">
    <property type="entry name" value="Pseudouridine synthase I, catalytic domain, N-terminal subdomain"/>
    <property type="match status" value="1"/>
</dbReference>
<dbReference type="GO" id="GO:0160138">
    <property type="term" value="F:23S rRNA pseudouridine(2604) synthase activity"/>
    <property type="evidence" value="ECO:0007669"/>
    <property type="project" value="UniProtKB-EC"/>
</dbReference>
<dbReference type="EMBL" id="DVNO01000018">
    <property type="protein sequence ID" value="HIU65453.1"/>
    <property type="molecule type" value="Genomic_DNA"/>
</dbReference>
<comment type="similarity">
    <text evidence="2 7">Belongs to the pseudouridine synthase RsuA family.</text>
</comment>
<name>A0A9D1SMV4_9PROT</name>
<organism evidence="9 10">
    <name type="scientific">Candidatus Enterousia avicola</name>
    <dbReference type="NCBI Taxonomy" id="2840787"/>
    <lineage>
        <taxon>Bacteria</taxon>
        <taxon>Pseudomonadati</taxon>
        <taxon>Pseudomonadota</taxon>
        <taxon>Alphaproteobacteria</taxon>
        <taxon>Candidatus Enterousia</taxon>
    </lineage>
</organism>
<evidence type="ECO:0000256" key="3">
    <source>
        <dbReference type="ARBA" id="ARBA00023235"/>
    </source>
</evidence>
<dbReference type="InterPro" id="IPR036986">
    <property type="entry name" value="S4_RNA-bd_sf"/>
</dbReference>
<dbReference type="InterPro" id="IPR020094">
    <property type="entry name" value="TruA/RsuA/RluB/E/F_N"/>
</dbReference>
<dbReference type="PROSITE" id="PS01149">
    <property type="entry name" value="PSI_RSU"/>
    <property type="match status" value="1"/>
</dbReference>
<dbReference type="InterPro" id="IPR000748">
    <property type="entry name" value="PsdUridine_synth_RsuA/RluB/E/F"/>
</dbReference>
<dbReference type="AlphaFoldDB" id="A0A9D1SMV4"/>
<evidence type="ECO:0000256" key="1">
    <source>
        <dbReference type="ARBA" id="ARBA00000073"/>
    </source>
</evidence>
<evidence type="ECO:0000256" key="6">
    <source>
        <dbReference type="PROSITE-ProRule" id="PRU00182"/>
    </source>
</evidence>
<proteinExistence type="inferred from homology"/>
<dbReference type="FunFam" id="3.10.290.10:FF:000003">
    <property type="entry name" value="Pseudouridine synthase"/>
    <property type="match status" value="1"/>
</dbReference>
<comment type="catalytic activity">
    <reaction evidence="4">
        <text>uridine(35) in tRNA(Tyr) = pseudouridine(35) in tRNA(Tyr)</text>
        <dbReference type="Rhea" id="RHEA:60556"/>
        <dbReference type="Rhea" id="RHEA-COMP:15607"/>
        <dbReference type="Rhea" id="RHEA-COMP:15608"/>
        <dbReference type="ChEBI" id="CHEBI:65314"/>
        <dbReference type="ChEBI" id="CHEBI:65315"/>
    </reaction>
</comment>
<dbReference type="Gene3D" id="3.30.70.1560">
    <property type="entry name" value="Alpha-L RNA-binding motif"/>
    <property type="match status" value="1"/>
</dbReference>
<reference evidence="9" key="1">
    <citation type="submission" date="2020-10" db="EMBL/GenBank/DDBJ databases">
        <authorList>
            <person name="Gilroy R."/>
        </authorList>
    </citation>
    <scope>NUCLEOTIDE SEQUENCE</scope>
    <source>
        <strain evidence="9">CHK136-897</strain>
    </source>
</reference>
<comment type="catalytic activity">
    <reaction evidence="5">
        <text>uridine(2604) in 23S rRNA = pseudouridine(2604) in 23S rRNA</text>
        <dbReference type="Rhea" id="RHEA:38875"/>
        <dbReference type="Rhea" id="RHEA-COMP:10093"/>
        <dbReference type="Rhea" id="RHEA-COMP:10094"/>
        <dbReference type="ChEBI" id="CHEBI:65314"/>
        <dbReference type="ChEBI" id="CHEBI:65315"/>
        <dbReference type="EC" id="5.4.99.21"/>
    </reaction>
</comment>
<dbReference type="PROSITE" id="PS50889">
    <property type="entry name" value="S4"/>
    <property type="match status" value="1"/>
</dbReference>
<evidence type="ECO:0000313" key="9">
    <source>
        <dbReference type="EMBL" id="HIU65453.1"/>
    </source>
</evidence>
<dbReference type="Pfam" id="PF00849">
    <property type="entry name" value="PseudoU_synth_2"/>
    <property type="match status" value="1"/>
</dbReference>
<evidence type="ECO:0000256" key="2">
    <source>
        <dbReference type="ARBA" id="ARBA00008348"/>
    </source>
</evidence>
<dbReference type="InterPro" id="IPR042092">
    <property type="entry name" value="PsdUridine_s_RsuA/RluB/E/F_cat"/>
</dbReference>
<dbReference type="Pfam" id="PF01479">
    <property type="entry name" value="S4"/>
    <property type="match status" value="1"/>
</dbReference>
<keyword evidence="6" id="KW-0694">RNA-binding</keyword>
<dbReference type="InterPro" id="IPR050343">
    <property type="entry name" value="RsuA_PseudoU_synthase"/>
</dbReference>
<reference evidence="9" key="2">
    <citation type="journal article" date="2021" name="PeerJ">
        <title>Extensive microbial diversity within the chicken gut microbiome revealed by metagenomics and culture.</title>
        <authorList>
            <person name="Gilroy R."/>
            <person name="Ravi A."/>
            <person name="Getino M."/>
            <person name="Pursley I."/>
            <person name="Horton D.L."/>
            <person name="Alikhan N.F."/>
            <person name="Baker D."/>
            <person name="Gharbi K."/>
            <person name="Hall N."/>
            <person name="Watson M."/>
            <person name="Adriaenssens E.M."/>
            <person name="Foster-Nyarko E."/>
            <person name="Jarju S."/>
            <person name="Secka A."/>
            <person name="Antonio M."/>
            <person name="Oren A."/>
            <person name="Chaudhuri R.R."/>
            <person name="La Ragione R."/>
            <person name="Hildebrand F."/>
            <person name="Pallen M.J."/>
        </authorList>
    </citation>
    <scope>NUCLEOTIDE SEQUENCE</scope>
    <source>
        <strain evidence="9">CHK136-897</strain>
    </source>
</reference>
<dbReference type="NCBIfam" id="TIGR00093">
    <property type="entry name" value="pseudouridine synthase"/>
    <property type="match status" value="1"/>
</dbReference>
<dbReference type="PANTHER" id="PTHR47683:SF2">
    <property type="entry name" value="RNA-BINDING S4 DOMAIN-CONTAINING PROTEIN"/>
    <property type="match status" value="1"/>
</dbReference>
<dbReference type="PANTHER" id="PTHR47683">
    <property type="entry name" value="PSEUDOURIDINE SYNTHASE FAMILY PROTEIN-RELATED"/>
    <property type="match status" value="1"/>
</dbReference>
<dbReference type="Proteomes" id="UP000824142">
    <property type="component" value="Unassembled WGS sequence"/>
</dbReference>
<dbReference type="EC" id="5.4.99.-" evidence="7"/>
<evidence type="ECO:0000256" key="4">
    <source>
        <dbReference type="ARBA" id="ARBA00036390"/>
    </source>
</evidence>
<dbReference type="InterPro" id="IPR002942">
    <property type="entry name" value="S4_RNA-bd"/>
</dbReference>
<dbReference type="GO" id="GO:0003723">
    <property type="term" value="F:RNA binding"/>
    <property type="evidence" value="ECO:0007669"/>
    <property type="project" value="UniProtKB-KW"/>
</dbReference>
<dbReference type="SMART" id="SM00363">
    <property type="entry name" value="S4"/>
    <property type="match status" value="1"/>
</dbReference>
<dbReference type="Gene3D" id="3.10.290.10">
    <property type="entry name" value="RNA-binding S4 domain"/>
    <property type="match status" value="1"/>
</dbReference>
<dbReference type="CDD" id="cd00165">
    <property type="entry name" value="S4"/>
    <property type="match status" value="1"/>
</dbReference>
<comment type="caution">
    <text evidence="9">The sequence shown here is derived from an EMBL/GenBank/DDBJ whole genome shotgun (WGS) entry which is preliminary data.</text>
</comment>
<comment type="catalytic activity">
    <reaction evidence="1">
        <text>a uridine in RNA = a pseudouridine in RNA</text>
        <dbReference type="Rhea" id="RHEA:48348"/>
        <dbReference type="Rhea" id="RHEA-COMP:12068"/>
        <dbReference type="Rhea" id="RHEA-COMP:12069"/>
        <dbReference type="ChEBI" id="CHEBI:65314"/>
        <dbReference type="ChEBI" id="CHEBI:65315"/>
    </reaction>
</comment>